<evidence type="ECO:0000313" key="3">
    <source>
        <dbReference type="Proteomes" id="UP001604336"/>
    </source>
</evidence>
<evidence type="ECO:0000313" key="2">
    <source>
        <dbReference type="EMBL" id="KAL2540606.1"/>
    </source>
</evidence>
<reference evidence="3" key="1">
    <citation type="submission" date="2024-07" db="EMBL/GenBank/DDBJ databases">
        <title>Two chromosome-level genome assemblies of Korean endemic species Abeliophyllum distichum and Forsythia ovata (Oleaceae).</title>
        <authorList>
            <person name="Jang H."/>
        </authorList>
    </citation>
    <scope>NUCLEOTIDE SEQUENCE [LARGE SCALE GENOMIC DNA]</scope>
</reference>
<evidence type="ECO:0000256" key="1">
    <source>
        <dbReference type="SAM" id="MobiDB-lite"/>
    </source>
</evidence>
<gene>
    <name evidence="2" type="ORF">Adt_01584</name>
</gene>
<dbReference type="AlphaFoldDB" id="A0ABD1VTQ1"/>
<dbReference type="Proteomes" id="UP001604336">
    <property type="component" value="Unassembled WGS sequence"/>
</dbReference>
<proteinExistence type="predicted"/>
<organism evidence="2 3">
    <name type="scientific">Abeliophyllum distichum</name>
    <dbReference type="NCBI Taxonomy" id="126358"/>
    <lineage>
        <taxon>Eukaryota</taxon>
        <taxon>Viridiplantae</taxon>
        <taxon>Streptophyta</taxon>
        <taxon>Embryophyta</taxon>
        <taxon>Tracheophyta</taxon>
        <taxon>Spermatophyta</taxon>
        <taxon>Magnoliopsida</taxon>
        <taxon>eudicotyledons</taxon>
        <taxon>Gunneridae</taxon>
        <taxon>Pentapetalae</taxon>
        <taxon>asterids</taxon>
        <taxon>lamiids</taxon>
        <taxon>Lamiales</taxon>
        <taxon>Oleaceae</taxon>
        <taxon>Forsythieae</taxon>
        <taxon>Abeliophyllum</taxon>
    </lineage>
</organism>
<name>A0ABD1VTQ1_9LAMI</name>
<keyword evidence="3" id="KW-1185">Reference proteome</keyword>
<comment type="caution">
    <text evidence="2">The sequence shown here is derived from an EMBL/GenBank/DDBJ whole genome shotgun (WGS) entry which is preliminary data.</text>
</comment>
<feature type="region of interest" description="Disordered" evidence="1">
    <location>
        <begin position="50"/>
        <end position="69"/>
    </location>
</feature>
<sequence>MNWPIPFLTCNPSIIQWDTNSLGANAPDFSLSTLCNLFCTRKSCKRNAAIHPIPPPPPSTDELNGRHMHGHRETRAAQNCYPRFKEVDTSCLQVVMKRIAAFTL</sequence>
<dbReference type="EMBL" id="JBFOLK010000001">
    <property type="protein sequence ID" value="KAL2540606.1"/>
    <property type="molecule type" value="Genomic_DNA"/>
</dbReference>
<protein>
    <submittedName>
        <fullName evidence="2">Uncharacterized protein</fullName>
    </submittedName>
</protein>
<accession>A0ABD1VTQ1</accession>